<dbReference type="InterPro" id="IPR007110">
    <property type="entry name" value="Ig-like_dom"/>
</dbReference>
<dbReference type="Ensembl" id="ENSSORT00005045342.1">
    <property type="protein sequence ID" value="ENSSORP00005044221.1"/>
    <property type="gene ID" value="ENSSORG00005020389.1"/>
</dbReference>
<dbReference type="PANTHER" id="PTHR46013:SF4">
    <property type="entry name" value="B-CELL RECEPTOR CD22-RELATED"/>
    <property type="match status" value="1"/>
</dbReference>
<keyword evidence="5" id="KW-1133">Transmembrane helix</keyword>
<accession>A0A673BND9</accession>
<keyword evidence="5" id="KW-0812">Transmembrane</keyword>
<evidence type="ECO:0000256" key="3">
    <source>
        <dbReference type="ARBA" id="ARBA00023157"/>
    </source>
</evidence>
<dbReference type="PROSITE" id="PS50835">
    <property type="entry name" value="IG_LIKE"/>
    <property type="match status" value="4"/>
</dbReference>
<dbReference type="GO" id="GO:0016020">
    <property type="term" value="C:membrane"/>
    <property type="evidence" value="ECO:0007669"/>
    <property type="project" value="UniProtKB-SubCell"/>
</dbReference>
<evidence type="ECO:0000259" key="6">
    <source>
        <dbReference type="PROSITE" id="PS50835"/>
    </source>
</evidence>
<keyword evidence="8" id="KW-1185">Reference proteome</keyword>
<dbReference type="Gene3D" id="2.60.40.10">
    <property type="entry name" value="Immunoglobulins"/>
    <property type="match status" value="4"/>
</dbReference>
<evidence type="ECO:0000256" key="1">
    <source>
        <dbReference type="ARBA" id="ARBA00004167"/>
    </source>
</evidence>
<dbReference type="InterPro" id="IPR036179">
    <property type="entry name" value="Ig-like_dom_sf"/>
</dbReference>
<dbReference type="Pfam" id="PF13895">
    <property type="entry name" value="Ig_2"/>
    <property type="match status" value="3"/>
</dbReference>
<dbReference type="SMART" id="SM00409">
    <property type="entry name" value="IG"/>
    <property type="match status" value="3"/>
</dbReference>
<feature type="domain" description="Ig-like" evidence="6">
    <location>
        <begin position="289"/>
        <end position="380"/>
    </location>
</feature>
<dbReference type="SUPFAM" id="SSF48726">
    <property type="entry name" value="Immunoglobulin"/>
    <property type="match status" value="3"/>
</dbReference>
<reference evidence="7" key="1">
    <citation type="submission" date="2019-06" db="EMBL/GenBank/DDBJ databases">
        <authorList>
            <consortium name="Wellcome Sanger Institute Data Sharing"/>
        </authorList>
    </citation>
    <scope>NUCLEOTIDE SEQUENCE [LARGE SCALE GENOMIC DNA]</scope>
</reference>
<dbReference type="AlphaFoldDB" id="A0A673BND9"/>
<protein>
    <recommendedName>
        <fullName evidence="6">Ig-like domain-containing protein</fullName>
    </recommendedName>
</protein>
<dbReference type="InterPro" id="IPR003598">
    <property type="entry name" value="Ig_sub2"/>
</dbReference>
<feature type="domain" description="Ig-like" evidence="6">
    <location>
        <begin position="113"/>
        <end position="196"/>
    </location>
</feature>
<name>A0A673BND9_9TELE</name>
<dbReference type="InterPro" id="IPR013162">
    <property type="entry name" value="CD80_C2-set"/>
</dbReference>
<feature type="region of interest" description="Disordered" evidence="4">
    <location>
        <begin position="455"/>
        <end position="486"/>
    </location>
</feature>
<evidence type="ECO:0000313" key="7">
    <source>
        <dbReference type="Ensembl" id="ENSSORP00005044221.1"/>
    </source>
</evidence>
<evidence type="ECO:0000256" key="5">
    <source>
        <dbReference type="SAM" id="Phobius"/>
    </source>
</evidence>
<dbReference type="Pfam" id="PF08205">
    <property type="entry name" value="C2-set_2"/>
    <property type="match status" value="1"/>
</dbReference>
<evidence type="ECO:0000313" key="8">
    <source>
        <dbReference type="Proteomes" id="UP000472271"/>
    </source>
</evidence>
<reference evidence="7" key="2">
    <citation type="submission" date="2025-08" db="UniProtKB">
        <authorList>
            <consortium name="Ensembl"/>
        </authorList>
    </citation>
    <scope>IDENTIFICATION</scope>
</reference>
<dbReference type="SMART" id="SM00408">
    <property type="entry name" value="IGc2"/>
    <property type="match status" value="3"/>
</dbReference>
<dbReference type="Proteomes" id="UP000472271">
    <property type="component" value="Chromosome 16"/>
</dbReference>
<proteinExistence type="predicted"/>
<sequence length="571" mass="62850">QCYLFYVRWKYKTYNSLLIHFSDVPKDTKVLVSPSGPVQEGTNVVLKCSSDANPAVQIYTWYRADPQHETLIHTGPDLTITASRNTGAFLCQAQNDLGTGRSNKTNIDVQYVPKDTKVLVSPSGPVQEGTNVVLKCSSDANPAVQIYTWYRADPQHETLIHTGPDLTITAARNTGAFLCQAENNLGTGRSNKTNIDVRHVPKDTKVLVSPSGPVQEGTNVILKCSSDANPAVQIYTWYRADPQHETRIHTGPDLTITASRNTGAFLCQAENDLGTERSNRTDIDVQFAPQILSSSNCTKAAATVSCSCSTVGNPSPRLQWYLDGLSVNHSDKVDISSESLNGTGLRSTITVNLPQKLDLSTLLCHSRNSVGSTSHQFYFYTFEQQTPAFGQGQGMFPAFITTVGVLLILVCVLLFVIRTLKTRPTHPSTVTMNQLLDGNDEVPSATERNIYANTNVLSQEHETTPGDTNSLSDNAEGGKSSENKQGGGEVIYSSVIWKSKKEKKKEDRDDARPSCSYLEEERCMMGDVCKDFVSNAIDMGNQYDDREHKTAKEVECEYAQVKYKVKSTNNQ</sequence>
<feature type="domain" description="Ig-like" evidence="6">
    <location>
        <begin position="201"/>
        <end position="286"/>
    </location>
</feature>
<comment type="subcellular location">
    <subcellularLocation>
        <location evidence="1">Membrane</location>
        <topology evidence="1">Single-pass membrane protein</topology>
    </subcellularLocation>
</comment>
<feature type="domain" description="Ig-like" evidence="6">
    <location>
        <begin position="25"/>
        <end position="108"/>
    </location>
</feature>
<keyword evidence="3" id="KW-1015">Disulfide bond</keyword>
<evidence type="ECO:0000256" key="2">
    <source>
        <dbReference type="ARBA" id="ARBA00023136"/>
    </source>
</evidence>
<keyword evidence="2 5" id="KW-0472">Membrane</keyword>
<dbReference type="InParanoid" id="A0A673BND9"/>
<dbReference type="InterPro" id="IPR013783">
    <property type="entry name" value="Ig-like_fold"/>
</dbReference>
<feature type="transmembrane region" description="Helical" evidence="5">
    <location>
        <begin position="395"/>
        <end position="417"/>
    </location>
</feature>
<dbReference type="InterPro" id="IPR003599">
    <property type="entry name" value="Ig_sub"/>
</dbReference>
<reference evidence="7" key="3">
    <citation type="submission" date="2025-09" db="UniProtKB">
        <authorList>
            <consortium name="Ensembl"/>
        </authorList>
    </citation>
    <scope>IDENTIFICATION</scope>
</reference>
<dbReference type="PANTHER" id="PTHR46013">
    <property type="entry name" value="VASCULAR CELL ADHESION MOLECULE 1"/>
    <property type="match status" value="1"/>
</dbReference>
<organism evidence="7 8">
    <name type="scientific">Sphaeramia orbicularis</name>
    <name type="common">orbiculate cardinalfish</name>
    <dbReference type="NCBI Taxonomy" id="375764"/>
    <lineage>
        <taxon>Eukaryota</taxon>
        <taxon>Metazoa</taxon>
        <taxon>Chordata</taxon>
        <taxon>Craniata</taxon>
        <taxon>Vertebrata</taxon>
        <taxon>Euteleostomi</taxon>
        <taxon>Actinopterygii</taxon>
        <taxon>Neopterygii</taxon>
        <taxon>Teleostei</taxon>
        <taxon>Neoteleostei</taxon>
        <taxon>Acanthomorphata</taxon>
        <taxon>Gobiaria</taxon>
        <taxon>Kurtiformes</taxon>
        <taxon>Apogonoidei</taxon>
        <taxon>Apogonidae</taxon>
        <taxon>Apogoninae</taxon>
        <taxon>Sphaeramia</taxon>
    </lineage>
</organism>
<evidence type="ECO:0000256" key="4">
    <source>
        <dbReference type="SAM" id="MobiDB-lite"/>
    </source>
</evidence>